<sequence>MLLQTWHDAVFVTRRLGIRYLWVHSLCIIQDDEFDWEREPALMHPFMPVPMILSQPLRPLIAPRASLGIERLPSVQTSTLLLLLISHGQMRQIQYHDQTAQRQKHTAFSSAKPYHFKSCFPNHHYSRGPGPFKKPSYPGAWRISSPCNSSGSAGPACSLRTLLSTALAATAHSSPISVSTSLDIRQSWRSWITDYSRRRLSKKGDKMAA</sequence>
<protein>
    <recommendedName>
        <fullName evidence="1">Heterokaryon incompatibility domain-containing protein</fullName>
    </recommendedName>
</protein>
<feature type="domain" description="Heterokaryon incompatibility" evidence="1">
    <location>
        <begin position="3"/>
        <end position="44"/>
    </location>
</feature>
<dbReference type="Pfam" id="PF06985">
    <property type="entry name" value="HET"/>
    <property type="match status" value="1"/>
</dbReference>
<dbReference type="AlphaFoldDB" id="A0A6A6E725"/>
<proteinExistence type="predicted"/>
<gene>
    <name evidence="2" type="ORF">K469DRAFT_770857</name>
</gene>
<dbReference type="Proteomes" id="UP000800200">
    <property type="component" value="Unassembled WGS sequence"/>
</dbReference>
<evidence type="ECO:0000313" key="2">
    <source>
        <dbReference type="EMBL" id="KAF2187614.1"/>
    </source>
</evidence>
<keyword evidence="3" id="KW-1185">Reference proteome</keyword>
<organism evidence="2 3">
    <name type="scientific">Zopfia rhizophila CBS 207.26</name>
    <dbReference type="NCBI Taxonomy" id="1314779"/>
    <lineage>
        <taxon>Eukaryota</taxon>
        <taxon>Fungi</taxon>
        <taxon>Dikarya</taxon>
        <taxon>Ascomycota</taxon>
        <taxon>Pezizomycotina</taxon>
        <taxon>Dothideomycetes</taxon>
        <taxon>Dothideomycetes incertae sedis</taxon>
        <taxon>Zopfiaceae</taxon>
        <taxon>Zopfia</taxon>
    </lineage>
</organism>
<dbReference type="PANTHER" id="PTHR33112:SF10">
    <property type="entry name" value="TOL"/>
    <property type="match status" value="1"/>
</dbReference>
<name>A0A6A6E725_9PEZI</name>
<dbReference type="PANTHER" id="PTHR33112">
    <property type="entry name" value="DOMAIN PROTEIN, PUTATIVE-RELATED"/>
    <property type="match status" value="1"/>
</dbReference>
<accession>A0A6A6E725</accession>
<dbReference type="OrthoDB" id="2958217at2759"/>
<dbReference type="EMBL" id="ML994626">
    <property type="protein sequence ID" value="KAF2187614.1"/>
    <property type="molecule type" value="Genomic_DNA"/>
</dbReference>
<evidence type="ECO:0000313" key="3">
    <source>
        <dbReference type="Proteomes" id="UP000800200"/>
    </source>
</evidence>
<reference evidence="2" key="1">
    <citation type="journal article" date="2020" name="Stud. Mycol.">
        <title>101 Dothideomycetes genomes: a test case for predicting lifestyles and emergence of pathogens.</title>
        <authorList>
            <person name="Haridas S."/>
            <person name="Albert R."/>
            <person name="Binder M."/>
            <person name="Bloem J."/>
            <person name="Labutti K."/>
            <person name="Salamov A."/>
            <person name="Andreopoulos B."/>
            <person name="Baker S."/>
            <person name="Barry K."/>
            <person name="Bills G."/>
            <person name="Bluhm B."/>
            <person name="Cannon C."/>
            <person name="Castanera R."/>
            <person name="Culley D."/>
            <person name="Daum C."/>
            <person name="Ezra D."/>
            <person name="Gonzalez J."/>
            <person name="Henrissat B."/>
            <person name="Kuo A."/>
            <person name="Liang C."/>
            <person name="Lipzen A."/>
            <person name="Lutzoni F."/>
            <person name="Magnuson J."/>
            <person name="Mondo S."/>
            <person name="Nolan M."/>
            <person name="Ohm R."/>
            <person name="Pangilinan J."/>
            <person name="Park H.-J."/>
            <person name="Ramirez L."/>
            <person name="Alfaro M."/>
            <person name="Sun H."/>
            <person name="Tritt A."/>
            <person name="Yoshinaga Y."/>
            <person name="Zwiers L.-H."/>
            <person name="Turgeon B."/>
            <person name="Goodwin S."/>
            <person name="Spatafora J."/>
            <person name="Crous P."/>
            <person name="Grigoriev I."/>
        </authorList>
    </citation>
    <scope>NUCLEOTIDE SEQUENCE</scope>
    <source>
        <strain evidence="2">CBS 207.26</strain>
    </source>
</reference>
<evidence type="ECO:0000259" key="1">
    <source>
        <dbReference type="Pfam" id="PF06985"/>
    </source>
</evidence>
<dbReference type="InterPro" id="IPR010730">
    <property type="entry name" value="HET"/>
</dbReference>